<protein>
    <submittedName>
        <fullName evidence="3">Uncharacterized protein</fullName>
    </submittedName>
</protein>
<feature type="region of interest" description="Disordered" evidence="2">
    <location>
        <begin position="195"/>
        <end position="218"/>
    </location>
</feature>
<evidence type="ECO:0000313" key="3">
    <source>
        <dbReference type="EMBL" id="EJK71926.1"/>
    </source>
</evidence>
<proteinExistence type="predicted"/>
<comment type="caution">
    <text evidence="3">The sequence shown here is derived from an EMBL/GenBank/DDBJ whole genome shotgun (WGS) entry which is preliminary data.</text>
</comment>
<feature type="coiled-coil region" evidence="1">
    <location>
        <begin position="69"/>
        <end position="96"/>
    </location>
</feature>
<keyword evidence="1" id="KW-0175">Coiled coil</keyword>
<dbReference type="AlphaFoldDB" id="K0TEJ8"/>
<name>K0TEJ8_THAOC</name>
<sequence length="218" mass="24120">MLKLIAYSNARGSEIQASALEESKTKARLDELELFTPCAFFCTPLLFIGDLKGSVKSVGLNFICPEETLQQASKRRETLRQSINAAKKKRQRLAEKGGELRLQDQARRQNLLRQTETEDAQDGVLSRVIFQKSSQPSGLTRQLNCGICQTLHHGELLEGTTMDFALLPEYFGGSFGMEYAEKLVVEAFEEDTGLKVGSGVAESGEEEEDDDHQVGGQT</sequence>
<organism evidence="3 4">
    <name type="scientific">Thalassiosira oceanica</name>
    <name type="common">Marine diatom</name>
    <dbReference type="NCBI Taxonomy" id="159749"/>
    <lineage>
        <taxon>Eukaryota</taxon>
        <taxon>Sar</taxon>
        <taxon>Stramenopiles</taxon>
        <taxon>Ochrophyta</taxon>
        <taxon>Bacillariophyta</taxon>
        <taxon>Coscinodiscophyceae</taxon>
        <taxon>Thalassiosirophycidae</taxon>
        <taxon>Thalassiosirales</taxon>
        <taxon>Thalassiosiraceae</taxon>
        <taxon>Thalassiosira</taxon>
    </lineage>
</organism>
<reference evidence="3 4" key="1">
    <citation type="journal article" date="2012" name="Genome Biol.">
        <title>Genome and low-iron response of an oceanic diatom adapted to chronic iron limitation.</title>
        <authorList>
            <person name="Lommer M."/>
            <person name="Specht M."/>
            <person name="Roy A.S."/>
            <person name="Kraemer L."/>
            <person name="Andreson R."/>
            <person name="Gutowska M.A."/>
            <person name="Wolf J."/>
            <person name="Bergner S.V."/>
            <person name="Schilhabel M.B."/>
            <person name="Klostermeier U.C."/>
            <person name="Beiko R.G."/>
            <person name="Rosenstiel P."/>
            <person name="Hippler M."/>
            <person name="Laroche J."/>
        </authorList>
    </citation>
    <scope>NUCLEOTIDE SEQUENCE [LARGE SCALE GENOMIC DNA]</scope>
    <source>
        <strain evidence="3 4">CCMP1005</strain>
    </source>
</reference>
<evidence type="ECO:0000256" key="2">
    <source>
        <dbReference type="SAM" id="MobiDB-lite"/>
    </source>
</evidence>
<dbReference type="Proteomes" id="UP000266841">
    <property type="component" value="Unassembled WGS sequence"/>
</dbReference>
<evidence type="ECO:0000313" key="4">
    <source>
        <dbReference type="Proteomes" id="UP000266841"/>
    </source>
</evidence>
<keyword evidence="4" id="KW-1185">Reference proteome</keyword>
<evidence type="ECO:0000256" key="1">
    <source>
        <dbReference type="SAM" id="Coils"/>
    </source>
</evidence>
<dbReference type="EMBL" id="AGNL01006591">
    <property type="protein sequence ID" value="EJK71926.1"/>
    <property type="molecule type" value="Genomic_DNA"/>
</dbReference>
<accession>K0TEJ8</accession>
<gene>
    <name evidence="3" type="ORF">THAOC_06589</name>
</gene>